<dbReference type="PANTHER" id="PTHR31274:SF3">
    <property type="entry name" value="PROTEIN ECM3"/>
    <property type="match status" value="1"/>
</dbReference>
<keyword evidence="8" id="KW-1185">Reference proteome</keyword>
<dbReference type="InterPro" id="IPR004776">
    <property type="entry name" value="Mem_transp_PIN-like"/>
</dbReference>
<keyword evidence="2 6" id="KW-0812">Transmembrane</keyword>
<organism evidence="7 8">
    <name type="scientific">Eremothecium sinecaudum</name>
    <dbReference type="NCBI Taxonomy" id="45286"/>
    <lineage>
        <taxon>Eukaryota</taxon>
        <taxon>Fungi</taxon>
        <taxon>Dikarya</taxon>
        <taxon>Ascomycota</taxon>
        <taxon>Saccharomycotina</taxon>
        <taxon>Saccharomycetes</taxon>
        <taxon>Saccharomycetales</taxon>
        <taxon>Saccharomycetaceae</taxon>
        <taxon>Eremothecium</taxon>
    </lineage>
</organism>
<keyword evidence="4 6" id="KW-0472">Membrane</keyword>
<evidence type="ECO:0000256" key="1">
    <source>
        <dbReference type="ARBA" id="ARBA00004141"/>
    </source>
</evidence>
<dbReference type="Proteomes" id="UP000243052">
    <property type="component" value="Chromosome vi"/>
</dbReference>
<gene>
    <name evidence="7" type="ORF">AW171_hschr63505</name>
</gene>
<dbReference type="GeneID" id="28724840"/>
<evidence type="ECO:0000256" key="6">
    <source>
        <dbReference type="SAM" id="Phobius"/>
    </source>
</evidence>
<feature type="transmembrane region" description="Helical" evidence="6">
    <location>
        <begin position="6"/>
        <end position="30"/>
    </location>
</feature>
<name>A0A0X8HU96_9SACH</name>
<feature type="region of interest" description="Disordered" evidence="5">
    <location>
        <begin position="223"/>
        <end position="270"/>
    </location>
</feature>
<feature type="compositionally biased region" description="Polar residues" evidence="5">
    <location>
        <begin position="188"/>
        <end position="197"/>
    </location>
</feature>
<dbReference type="AlphaFoldDB" id="A0A0X8HU96"/>
<dbReference type="PANTHER" id="PTHR31274">
    <property type="entry name" value="PROTEIN ECM3"/>
    <property type="match status" value="1"/>
</dbReference>
<dbReference type="GO" id="GO:0055085">
    <property type="term" value="P:transmembrane transport"/>
    <property type="evidence" value="ECO:0007669"/>
    <property type="project" value="InterPro"/>
</dbReference>
<feature type="transmembrane region" description="Helical" evidence="6">
    <location>
        <begin position="533"/>
        <end position="557"/>
    </location>
</feature>
<evidence type="ECO:0000256" key="5">
    <source>
        <dbReference type="SAM" id="MobiDB-lite"/>
    </source>
</evidence>
<feature type="transmembrane region" description="Helical" evidence="6">
    <location>
        <begin position="105"/>
        <end position="125"/>
    </location>
</feature>
<evidence type="ECO:0000313" key="7">
    <source>
        <dbReference type="EMBL" id="AMD21549.1"/>
    </source>
</evidence>
<feature type="compositionally biased region" description="Polar residues" evidence="5">
    <location>
        <begin position="229"/>
        <end position="239"/>
    </location>
</feature>
<accession>A0A0X8HU96</accession>
<feature type="transmembrane region" description="Helical" evidence="6">
    <location>
        <begin position="145"/>
        <end position="165"/>
    </location>
</feature>
<dbReference type="EMBL" id="CP014246">
    <property type="protein sequence ID" value="AMD21549.1"/>
    <property type="molecule type" value="Genomic_DNA"/>
</dbReference>
<evidence type="ECO:0000256" key="3">
    <source>
        <dbReference type="ARBA" id="ARBA00022989"/>
    </source>
</evidence>
<comment type="subcellular location">
    <subcellularLocation>
        <location evidence="1">Membrane</location>
        <topology evidence="1">Multi-pass membrane protein</topology>
    </subcellularLocation>
</comment>
<protein>
    <submittedName>
        <fullName evidence="7">HFL307Cp</fullName>
    </submittedName>
</protein>
<dbReference type="Pfam" id="PF03547">
    <property type="entry name" value="Mem_trans"/>
    <property type="match status" value="1"/>
</dbReference>
<dbReference type="STRING" id="45286.A0A0X8HU96"/>
<feature type="region of interest" description="Disordered" evidence="5">
    <location>
        <begin position="180"/>
        <end position="199"/>
    </location>
</feature>
<feature type="transmembrane region" description="Helical" evidence="6">
    <location>
        <begin position="496"/>
        <end position="521"/>
    </location>
</feature>
<dbReference type="GO" id="GO:0016020">
    <property type="term" value="C:membrane"/>
    <property type="evidence" value="ECO:0007669"/>
    <property type="project" value="UniProtKB-SubCell"/>
</dbReference>
<feature type="transmembrane region" description="Helical" evidence="6">
    <location>
        <begin position="369"/>
        <end position="396"/>
    </location>
</feature>
<evidence type="ECO:0000256" key="4">
    <source>
        <dbReference type="ARBA" id="ARBA00023136"/>
    </source>
</evidence>
<feature type="transmembrane region" description="Helical" evidence="6">
    <location>
        <begin position="425"/>
        <end position="445"/>
    </location>
</feature>
<dbReference type="OrthoDB" id="435607at2759"/>
<evidence type="ECO:0000256" key="2">
    <source>
        <dbReference type="ARBA" id="ARBA00022692"/>
    </source>
</evidence>
<dbReference type="RefSeq" id="XP_017988545.1">
    <property type="nucleotide sequence ID" value="XM_018133329.1"/>
</dbReference>
<feature type="transmembrane region" description="Helical" evidence="6">
    <location>
        <begin position="72"/>
        <end position="93"/>
    </location>
</feature>
<reference evidence="7 8" key="1">
    <citation type="submission" date="2016-01" db="EMBL/GenBank/DDBJ databases">
        <title>Genome sequence of the yeast Holleya sinecauda.</title>
        <authorList>
            <person name="Dietrich F.S."/>
        </authorList>
    </citation>
    <scope>NUCLEOTIDE SEQUENCE [LARGE SCALE GENOMIC DNA]</scope>
    <source>
        <strain evidence="7 8">ATCC 58844</strain>
    </source>
</reference>
<evidence type="ECO:0000313" key="8">
    <source>
        <dbReference type="Proteomes" id="UP000243052"/>
    </source>
</evidence>
<feature type="transmembrane region" description="Helical" evidence="6">
    <location>
        <begin position="457"/>
        <end position="484"/>
    </location>
</feature>
<keyword evidence="3 6" id="KW-1133">Transmembrane helix</keyword>
<sequence>MSLSLGQAIWIAVKPIIKIYLIMGTGYLLGRYNIFSVDGTRAVSDLVLMVLMPLLSFNKIVSNIDIGDIKNVGIICLSSMLLFGAGLLSALVVRKILPVPREWRNGMLAGNMFPNIGDLPIAYLQTLAKSSVFTPDEGNKGVANSIIYLTVMMVCVFNLGGFRLIESDFKYRDEENDLHETKNEVTSHSKSTSTASPRQLVEEDIEDEEMVADLGASVADLPSLPAEPSPSTVISSNGHSPDKMVPIPLTNANRSRRDSHATYSSSHHRSNSLVSTVRSIDLRRTRAGMNELVREYSHVDRFGRRRTLSEDSVASDSTGIPFAPIALANQTSTLTRILTTDATISSKDIKESGRKLPKRLSKFPFANHIVFFFMNCLRPCSMAVIVSLIIAFVPWLKALFVRTPTTVDMHQAPDNQPVLSFVIDFAEYVGAASVPFAILILGATLSRLKLSGLYPGFWKTAVTLVFLKLIVMPIIGVLWCWALTKTGWVSWEDDRMVLFVTVINWSLPTMTATIYFTASYTPIDATETIQLDCIAFFLLLQYPLLMFTLPTLVTYVLKSNMHL</sequence>
<feature type="transmembrane region" description="Helical" evidence="6">
    <location>
        <begin position="42"/>
        <end position="60"/>
    </location>
</feature>
<dbReference type="InterPro" id="IPR040254">
    <property type="entry name" value="Ecm3-like"/>
</dbReference>
<proteinExistence type="predicted"/>